<dbReference type="InterPro" id="IPR036943">
    <property type="entry name" value="FN_type2_sf"/>
</dbReference>
<keyword evidence="1" id="KW-0175">Coiled coil</keyword>
<evidence type="ECO:0000256" key="3">
    <source>
        <dbReference type="SAM" id="SignalP"/>
    </source>
</evidence>
<evidence type="ECO:0000256" key="2">
    <source>
        <dbReference type="SAM" id="MobiDB-lite"/>
    </source>
</evidence>
<name>A0AAD9GKJ8_BABDI</name>
<dbReference type="EMBL" id="JAHBMH010000003">
    <property type="protein sequence ID" value="KAK1940247.1"/>
    <property type="molecule type" value="Genomic_DNA"/>
</dbReference>
<keyword evidence="6" id="KW-1185">Reference proteome</keyword>
<dbReference type="InterPro" id="IPR011658">
    <property type="entry name" value="PA14_dom"/>
</dbReference>
<gene>
    <name evidence="5" type="ORF">X943_000643</name>
</gene>
<dbReference type="Proteomes" id="UP001195914">
    <property type="component" value="Unassembled WGS sequence"/>
</dbReference>
<dbReference type="SMART" id="SM00758">
    <property type="entry name" value="PA14"/>
    <property type="match status" value="1"/>
</dbReference>
<reference evidence="5" key="1">
    <citation type="journal article" date="2014" name="Nucleic Acids Res.">
        <title>The evolutionary dynamics of variant antigen genes in Babesia reveal a history of genomic innovation underlying host-parasite interaction.</title>
        <authorList>
            <person name="Jackson A.P."/>
            <person name="Otto T.D."/>
            <person name="Darby A."/>
            <person name="Ramaprasad A."/>
            <person name="Xia D."/>
            <person name="Echaide I.E."/>
            <person name="Farber M."/>
            <person name="Gahlot S."/>
            <person name="Gamble J."/>
            <person name="Gupta D."/>
            <person name="Gupta Y."/>
            <person name="Jackson L."/>
            <person name="Malandrin L."/>
            <person name="Malas T.B."/>
            <person name="Moussa E."/>
            <person name="Nair M."/>
            <person name="Reid A.J."/>
            <person name="Sanders M."/>
            <person name="Sharma J."/>
            <person name="Tracey A."/>
            <person name="Quail M.A."/>
            <person name="Weir W."/>
            <person name="Wastling J.M."/>
            <person name="Hall N."/>
            <person name="Willadsen P."/>
            <person name="Lingelbach K."/>
            <person name="Shiels B."/>
            <person name="Tait A."/>
            <person name="Berriman M."/>
            <person name="Allred D.R."/>
            <person name="Pain A."/>
        </authorList>
    </citation>
    <scope>NUCLEOTIDE SEQUENCE</scope>
    <source>
        <strain evidence="5">1802A</strain>
    </source>
</reference>
<keyword evidence="3" id="KW-0732">Signal</keyword>
<feature type="signal peptide" evidence="3">
    <location>
        <begin position="1"/>
        <end position="36"/>
    </location>
</feature>
<evidence type="ECO:0000259" key="4">
    <source>
        <dbReference type="PROSITE" id="PS51820"/>
    </source>
</evidence>
<reference evidence="5" key="2">
    <citation type="submission" date="2021-05" db="EMBL/GenBank/DDBJ databases">
        <authorList>
            <person name="Pain A."/>
        </authorList>
    </citation>
    <scope>NUCLEOTIDE SEQUENCE</scope>
    <source>
        <strain evidence="5">1802A</strain>
    </source>
</reference>
<feature type="chain" id="PRO_5042138093" evidence="3">
    <location>
        <begin position="37"/>
        <end position="1005"/>
    </location>
</feature>
<dbReference type="AlphaFoldDB" id="A0AAD9GKJ8"/>
<protein>
    <submittedName>
        <fullName evidence="5">PA14 domain containing protein</fullName>
    </submittedName>
</protein>
<dbReference type="Gene3D" id="3.90.182.10">
    <property type="entry name" value="Toxin - Anthrax Protective Antigen,domain 1"/>
    <property type="match status" value="1"/>
</dbReference>
<organism evidence="5 6">
    <name type="scientific">Babesia divergens</name>
    <dbReference type="NCBI Taxonomy" id="32595"/>
    <lineage>
        <taxon>Eukaryota</taxon>
        <taxon>Sar</taxon>
        <taxon>Alveolata</taxon>
        <taxon>Apicomplexa</taxon>
        <taxon>Aconoidasida</taxon>
        <taxon>Piroplasmida</taxon>
        <taxon>Babesiidae</taxon>
        <taxon>Babesia</taxon>
    </lineage>
</organism>
<feature type="domain" description="PA14" evidence="4">
    <location>
        <begin position="250"/>
        <end position="417"/>
    </location>
</feature>
<evidence type="ECO:0000313" key="6">
    <source>
        <dbReference type="Proteomes" id="UP001195914"/>
    </source>
</evidence>
<dbReference type="PROSITE" id="PS51820">
    <property type="entry name" value="PA14"/>
    <property type="match status" value="1"/>
</dbReference>
<dbReference type="Pfam" id="PF07691">
    <property type="entry name" value="PA14"/>
    <property type="match status" value="1"/>
</dbReference>
<feature type="region of interest" description="Disordered" evidence="2">
    <location>
        <begin position="819"/>
        <end position="841"/>
    </location>
</feature>
<dbReference type="Gene3D" id="2.10.10.10">
    <property type="entry name" value="Fibronectin, type II, collagen-binding"/>
    <property type="match status" value="1"/>
</dbReference>
<accession>A0AAD9GKJ8</accession>
<dbReference type="SUPFAM" id="SSF56988">
    <property type="entry name" value="Anthrax protective antigen"/>
    <property type="match status" value="1"/>
</dbReference>
<feature type="coiled-coil region" evidence="1">
    <location>
        <begin position="188"/>
        <end position="232"/>
    </location>
</feature>
<dbReference type="InterPro" id="IPR037524">
    <property type="entry name" value="PA14/GLEYA"/>
</dbReference>
<sequence>MVVEYGLGGDSQGWRLRALTAVLMLCWLAFPPGCDAVLDVDTTVNAPKDIAIPATGDYDREELQKLTEFRQRHRKTVDGMLCAAAFVRNGNKFTDCTTTEAPDGSVGREWCYVEVQLVGVGFRDWDFCAGVVDYDVLRSKAKLLSQMKASELAHSVFQLSDRDGRLQKALTHYENVCGHHTASSEAEMHEMSRALHGLERALNQVEANWRSIHLLKNEYESLEEQLVIARKNALVDKRNCAIVQGYSSPVVGDGIRASYFSNPYFRGPPVGFFDHSSLSLTFDEVLPVHGVDISAFSVRFEGYLRVPVTDTYTFLMDADCNVRMFLDGELVMEHGLESRGKFTSHFSAVGVVALDGRPTSSVHLKSREFTLDGGRRYPIVVEYSHQSVLKYRDENIAKLTLSWSTSKSPQTIIPPEYFFRSRESGGTLIVSGLEARLYDLAMLENGAQAFLHAKNLVVSDVPDRYRGARMIRTSVKPREEDIKFFISHDAIVYLAQSAHSSFIPKSDDGSTLFEKCSDVISVYAFGDNCEEAHDQHEFVIYYRRFNAGNVKIQLPRETSFFIFLQPTLANVVCQDDVQFLPFKNGDNCAASSSLSAEFDCSKGFGGGYWQSGNGRLRGQWLIRTFAHPVELRYFHFSPLSTSVPMKASVLFPDGLTEEFDLQSKLRYEFKYHGVIDSIRIALEAAGSPASGDGTETIGGTFAIFGLECGAHTVVDNEVRFPVHINFCQGGESCGSHYVDLGHPKCAHGRLTYGWSTSNVVSSILDVTFCSNASISAKGTSFFSKVHGIDNISSAAAGTKRATTARPALPIELIKSESHDAVPRRAANSPGGHEVQAPKSHNISPGLDALGKTLFLSTSVGQEDDGTIIANGSPLSVSRDGFKTLVENKEGLPLGGGKTWVIDVPVHALYRVEIHLSALCADVSFASLLLNGVEVLEVGSFSLGFKPAAGGEAAKGDVCEGRLPFGTLHDDQFYGNISLERVGSLEVASKSQGLFMVSLTMHPTNT</sequence>
<proteinExistence type="predicted"/>
<comment type="caution">
    <text evidence="5">The sequence shown here is derived from an EMBL/GenBank/DDBJ whole genome shotgun (WGS) entry which is preliminary data.</text>
</comment>
<evidence type="ECO:0000313" key="5">
    <source>
        <dbReference type="EMBL" id="KAK1940247.1"/>
    </source>
</evidence>
<evidence type="ECO:0000256" key="1">
    <source>
        <dbReference type="SAM" id="Coils"/>
    </source>
</evidence>